<keyword evidence="4" id="KW-1185">Reference proteome</keyword>
<sequence length="109" mass="11171">MSLMKLATASAVLMTLAITACSQTPQQQRATGGAALGAAGGALVGQAIGGNTESTLIGAGAGALLGAVLATSGGPQPRDRGREMCRYQDRYGRIFTAPCDERYYRGRGY</sequence>
<feature type="domain" description="YMGG-like Gly-zipper" evidence="2">
    <location>
        <begin position="28"/>
        <end position="68"/>
    </location>
</feature>
<name>A0ABS9QHS5_9HYPH</name>
<reference evidence="3 4" key="1">
    <citation type="submission" date="2022-02" db="EMBL/GenBank/DDBJ databases">
        <title>Draft genome sequence of Mezorhizobium retamae strain IRAMC:0171 isolated from Retama raetam nodules.</title>
        <authorList>
            <person name="Bengaied R."/>
            <person name="Sbissi I."/>
            <person name="Huber K."/>
            <person name="Ghodbane F."/>
            <person name="Nouioui I."/>
            <person name="Tarhouni M."/>
            <person name="Gtari M."/>
        </authorList>
    </citation>
    <scope>NUCLEOTIDE SEQUENCE [LARGE SCALE GENOMIC DNA]</scope>
    <source>
        <strain evidence="3 4">IRAMC:0171</strain>
    </source>
</reference>
<dbReference type="Proteomes" id="UP001201701">
    <property type="component" value="Unassembled WGS sequence"/>
</dbReference>
<proteinExistence type="predicted"/>
<dbReference type="PROSITE" id="PS51257">
    <property type="entry name" value="PROKAR_LIPOPROTEIN"/>
    <property type="match status" value="1"/>
</dbReference>
<feature type="chain" id="PRO_5045680159" evidence="1">
    <location>
        <begin position="21"/>
        <end position="109"/>
    </location>
</feature>
<comment type="caution">
    <text evidence="3">The sequence shown here is derived from an EMBL/GenBank/DDBJ whole genome shotgun (WGS) entry which is preliminary data.</text>
</comment>
<organism evidence="3 4">
    <name type="scientific">Mesorhizobium retamae</name>
    <dbReference type="NCBI Taxonomy" id="2912854"/>
    <lineage>
        <taxon>Bacteria</taxon>
        <taxon>Pseudomonadati</taxon>
        <taxon>Pseudomonadota</taxon>
        <taxon>Alphaproteobacteria</taxon>
        <taxon>Hyphomicrobiales</taxon>
        <taxon>Phyllobacteriaceae</taxon>
        <taxon>Mesorhizobium</taxon>
    </lineage>
</organism>
<evidence type="ECO:0000256" key="1">
    <source>
        <dbReference type="SAM" id="SignalP"/>
    </source>
</evidence>
<dbReference type="RefSeq" id="WP_239367719.1">
    <property type="nucleotide sequence ID" value="NZ_JAKREW010000019.1"/>
</dbReference>
<keyword evidence="1" id="KW-0732">Signal</keyword>
<evidence type="ECO:0000313" key="3">
    <source>
        <dbReference type="EMBL" id="MCG7507002.1"/>
    </source>
</evidence>
<evidence type="ECO:0000259" key="2">
    <source>
        <dbReference type="Pfam" id="PF13441"/>
    </source>
</evidence>
<gene>
    <name evidence="3" type="ORF">L4923_18400</name>
</gene>
<dbReference type="EMBL" id="JAKREW010000019">
    <property type="protein sequence ID" value="MCG7507002.1"/>
    <property type="molecule type" value="Genomic_DNA"/>
</dbReference>
<dbReference type="Pfam" id="PF13441">
    <property type="entry name" value="Gly-zipper_YMGG"/>
    <property type="match status" value="1"/>
</dbReference>
<evidence type="ECO:0000313" key="4">
    <source>
        <dbReference type="Proteomes" id="UP001201701"/>
    </source>
</evidence>
<accession>A0ABS9QHS5</accession>
<feature type="signal peptide" evidence="1">
    <location>
        <begin position="1"/>
        <end position="20"/>
    </location>
</feature>
<dbReference type="InterPro" id="IPR027367">
    <property type="entry name" value="Gly-zipper_YMGG"/>
</dbReference>
<protein>
    <submittedName>
        <fullName evidence="3">YMGG-like glycine zipper-containing protein</fullName>
    </submittedName>
</protein>